<dbReference type="SUPFAM" id="SSF49503">
    <property type="entry name" value="Cupredoxins"/>
    <property type="match status" value="2"/>
</dbReference>
<dbReference type="InterPro" id="IPR011706">
    <property type="entry name" value="Cu-oxidase_C"/>
</dbReference>
<reference evidence="4" key="1">
    <citation type="submission" date="2022-01" db="EMBL/GenBank/DDBJ databases">
        <authorList>
            <person name="King R."/>
        </authorList>
    </citation>
    <scope>NUCLEOTIDE SEQUENCE</scope>
</reference>
<sequence>MKIIYYVMNPLDAVCDTPRDDAICVNNLRSAKPIESDVLTRDPDISIFLPFRFVVHKPNELFQANTYRHYLVAFDGDHLTSLIDEVSYAQPAFPLLSQYYDNDPNSFCNGDKRPADCDMYCQCVHKIDIPLNAIVEIVLIDEVQQPNISHPFHLHGYSFHVIGVGRSPDKTIQKISLKHTLDLNRRGLLHRNLDAHSLRDTVAVPNNGYSIIRFKADNPGVWMFHCHLLFHIPIGMNLLLQTGTPEDFPPVPEGFPKCGSYVLNPLDAVCNTKRSDAICVSNLKNARKINEEVLQERPDIKIFLPFRFYFYQLEELFRPNTYNVFLVPPGGDHLISLVDEISYVGPPAPLLSQYDDVDPQQFCNGDNRPPNCGPNCMCTHKIDIPLNAIVEIVLIDEVQQDNLSHPFHLHGYAYHVVGMGRSPDTTIKKITLKHALELDRKGLLNRQFKGPPLKDTIAVPNNGYVILRFKADNPG</sequence>
<dbReference type="InterPro" id="IPR002355">
    <property type="entry name" value="Cu_oxidase_Cu_BS"/>
</dbReference>
<dbReference type="Proteomes" id="UP001153620">
    <property type="component" value="Chromosome 3"/>
</dbReference>
<keyword evidence="2" id="KW-0560">Oxidoreductase</keyword>
<evidence type="ECO:0000256" key="1">
    <source>
        <dbReference type="ARBA" id="ARBA00022723"/>
    </source>
</evidence>
<dbReference type="InterPro" id="IPR033138">
    <property type="entry name" value="Cu_oxidase_CS"/>
</dbReference>
<dbReference type="GO" id="GO:0016491">
    <property type="term" value="F:oxidoreductase activity"/>
    <property type="evidence" value="ECO:0007669"/>
    <property type="project" value="UniProtKB-KW"/>
</dbReference>
<dbReference type="InterPro" id="IPR008972">
    <property type="entry name" value="Cupredoxin"/>
</dbReference>
<dbReference type="PANTHER" id="PTHR11709">
    <property type="entry name" value="MULTI-COPPER OXIDASE"/>
    <property type="match status" value="1"/>
</dbReference>
<organism evidence="4 5">
    <name type="scientific">Chironomus riparius</name>
    <dbReference type="NCBI Taxonomy" id="315576"/>
    <lineage>
        <taxon>Eukaryota</taxon>
        <taxon>Metazoa</taxon>
        <taxon>Ecdysozoa</taxon>
        <taxon>Arthropoda</taxon>
        <taxon>Hexapoda</taxon>
        <taxon>Insecta</taxon>
        <taxon>Pterygota</taxon>
        <taxon>Neoptera</taxon>
        <taxon>Endopterygota</taxon>
        <taxon>Diptera</taxon>
        <taxon>Nematocera</taxon>
        <taxon>Chironomoidea</taxon>
        <taxon>Chironomidae</taxon>
        <taxon>Chironominae</taxon>
        <taxon>Chironomus</taxon>
    </lineage>
</organism>
<evidence type="ECO:0000313" key="4">
    <source>
        <dbReference type="EMBL" id="CAG9807487.1"/>
    </source>
</evidence>
<dbReference type="GO" id="GO:0005886">
    <property type="term" value="C:plasma membrane"/>
    <property type="evidence" value="ECO:0007669"/>
    <property type="project" value="TreeGrafter"/>
</dbReference>
<dbReference type="PANTHER" id="PTHR11709:SF232">
    <property type="entry name" value="STRAW, ISOFORM G"/>
    <property type="match status" value="1"/>
</dbReference>
<dbReference type="EMBL" id="OU895879">
    <property type="protein sequence ID" value="CAG9807487.1"/>
    <property type="molecule type" value="Genomic_DNA"/>
</dbReference>
<accession>A0A9N9WX88</accession>
<evidence type="ECO:0000313" key="5">
    <source>
        <dbReference type="Proteomes" id="UP001153620"/>
    </source>
</evidence>
<evidence type="ECO:0000256" key="2">
    <source>
        <dbReference type="ARBA" id="ARBA00023002"/>
    </source>
</evidence>
<reference evidence="4" key="2">
    <citation type="submission" date="2022-10" db="EMBL/GenBank/DDBJ databases">
        <authorList>
            <consortium name="ENA_rothamsted_submissions"/>
            <consortium name="culmorum"/>
            <person name="King R."/>
        </authorList>
    </citation>
    <scope>NUCLEOTIDE SEQUENCE</scope>
</reference>
<dbReference type="InterPro" id="IPR045087">
    <property type="entry name" value="Cu-oxidase_fam"/>
</dbReference>
<evidence type="ECO:0000259" key="3">
    <source>
        <dbReference type="Pfam" id="PF07731"/>
    </source>
</evidence>
<dbReference type="Gene3D" id="2.60.40.420">
    <property type="entry name" value="Cupredoxins - blue copper proteins"/>
    <property type="match status" value="2"/>
</dbReference>
<feature type="domain" description="Plastocyanin-like" evidence="3">
    <location>
        <begin position="344"/>
        <end position="475"/>
    </location>
</feature>
<dbReference type="AlphaFoldDB" id="A0A9N9WX88"/>
<keyword evidence="5" id="KW-1185">Reference proteome</keyword>
<feature type="domain" description="Plastocyanin-like" evidence="3">
    <location>
        <begin position="97"/>
        <end position="241"/>
    </location>
</feature>
<dbReference type="Pfam" id="PF07731">
    <property type="entry name" value="Cu-oxidase_2"/>
    <property type="match status" value="2"/>
</dbReference>
<gene>
    <name evidence="4" type="ORF">CHIRRI_LOCUS10336</name>
</gene>
<proteinExistence type="predicted"/>
<dbReference type="GO" id="GO:0005507">
    <property type="term" value="F:copper ion binding"/>
    <property type="evidence" value="ECO:0007669"/>
    <property type="project" value="InterPro"/>
</dbReference>
<protein>
    <recommendedName>
        <fullName evidence="3">Plastocyanin-like domain-containing protein</fullName>
    </recommendedName>
</protein>
<dbReference type="CDD" id="cd13905">
    <property type="entry name" value="CuRO_3_tcLLC2_insect_like"/>
    <property type="match status" value="2"/>
</dbReference>
<dbReference type="PROSITE" id="PS00079">
    <property type="entry name" value="MULTICOPPER_OXIDASE1"/>
    <property type="match status" value="1"/>
</dbReference>
<keyword evidence="1" id="KW-0479">Metal-binding</keyword>
<dbReference type="PROSITE" id="PS00080">
    <property type="entry name" value="MULTICOPPER_OXIDASE2"/>
    <property type="match status" value="1"/>
</dbReference>
<name>A0A9N9WX88_9DIPT</name>
<dbReference type="GO" id="GO:0006826">
    <property type="term" value="P:iron ion transport"/>
    <property type="evidence" value="ECO:0007669"/>
    <property type="project" value="TreeGrafter"/>
</dbReference>